<organism evidence="6 7">
    <name type="scientific">Glycine soja</name>
    <name type="common">Wild soybean</name>
    <dbReference type="NCBI Taxonomy" id="3848"/>
    <lineage>
        <taxon>Eukaryota</taxon>
        <taxon>Viridiplantae</taxon>
        <taxon>Streptophyta</taxon>
        <taxon>Embryophyta</taxon>
        <taxon>Tracheophyta</taxon>
        <taxon>Spermatophyta</taxon>
        <taxon>Magnoliopsida</taxon>
        <taxon>eudicotyledons</taxon>
        <taxon>Gunneridae</taxon>
        <taxon>Pentapetalae</taxon>
        <taxon>rosids</taxon>
        <taxon>fabids</taxon>
        <taxon>Fabales</taxon>
        <taxon>Fabaceae</taxon>
        <taxon>Papilionoideae</taxon>
        <taxon>50 kb inversion clade</taxon>
        <taxon>NPAAA clade</taxon>
        <taxon>indigoferoid/millettioid clade</taxon>
        <taxon>Phaseoleae</taxon>
        <taxon>Glycine</taxon>
        <taxon>Glycine subgen. Soja</taxon>
    </lineage>
</organism>
<dbReference type="PROSITE" id="PS50089">
    <property type="entry name" value="ZF_RING_2"/>
    <property type="match status" value="1"/>
</dbReference>
<dbReference type="InterPro" id="IPR001841">
    <property type="entry name" value="Znf_RING"/>
</dbReference>
<evidence type="ECO:0000313" key="5">
    <source>
        <dbReference type="EMBL" id="RZC21346.1"/>
    </source>
</evidence>
<dbReference type="AlphaFoldDB" id="A0A445LDZ0"/>
<dbReference type="EMBL" id="QZWG01000003">
    <property type="protein sequence ID" value="RZC21346.1"/>
    <property type="molecule type" value="Genomic_DNA"/>
</dbReference>
<dbReference type="Proteomes" id="UP000289340">
    <property type="component" value="Chromosome 3"/>
</dbReference>
<dbReference type="PANTHER" id="PTHR16047">
    <property type="entry name" value="RFWD3 PROTEIN"/>
    <property type="match status" value="1"/>
</dbReference>
<dbReference type="GO" id="GO:0004842">
    <property type="term" value="F:ubiquitin-protein transferase activity"/>
    <property type="evidence" value="ECO:0007669"/>
    <property type="project" value="InterPro"/>
</dbReference>
<dbReference type="SUPFAM" id="SSF57850">
    <property type="entry name" value="RING/U-box"/>
    <property type="match status" value="2"/>
</dbReference>
<dbReference type="PANTHER" id="PTHR16047:SF13">
    <property type="entry name" value="E3 UBIQUITIN-PROTEIN LIGASE RFWD3"/>
    <property type="match status" value="1"/>
</dbReference>
<dbReference type="CDD" id="cd16450">
    <property type="entry name" value="mRING-C3HGC3_RFWD3"/>
    <property type="match status" value="1"/>
</dbReference>
<name>A0A445LDZ0_GLYSO</name>
<keyword evidence="2" id="KW-0175">Coiled coil</keyword>
<dbReference type="GO" id="GO:0016567">
    <property type="term" value="P:protein ubiquitination"/>
    <property type="evidence" value="ECO:0007669"/>
    <property type="project" value="InterPro"/>
</dbReference>
<dbReference type="EMBL" id="QZWG01000003">
    <property type="protein sequence ID" value="RZC21345.1"/>
    <property type="molecule type" value="Genomic_DNA"/>
</dbReference>
<feature type="coiled-coil region" evidence="2">
    <location>
        <begin position="213"/>
        <end position="240"/>
    </location>
</feature>
<dbReference type="Pfam" id="PF13639">
    <property type="entry name" value="zf-RING_2"/>
    <property type="match status" value="1"/>
</dbReference>
<dbReference type="GO" id="GO:0005634">
    <property type="term" value="C:nucleus"/>
    <property type="evidence" value="ECO:0007669"/>
    <property type="project" value="InterPro"/>
</dbReference>
<protein>
    <submittedName>
        <fullName evidence="4">E3 ubiquitin-protein ligase RFWD3 isoform A</fullName>
    </submittedName>
    <submittedName>
        <fullName evidence="5">E3 ubiquitin-protein ligase RFWD3 isoform B</fullName>
    </submittedName>
    <submittedName>
        <fullName evidence="6">E3 ubiquitin-protein ligase RFWD3 isoform C</fullName>
    </submittedName>
</protein>
<sequence>MANRVQVFFNQFPQFDYPDPDPDPDPPFDLLSIHDEEEYGTSDEDNYDATYVLSLPRTITTNPSSYNQQQLIVIPDDDESQNCFREDGSNKRCRTELESEASRSKDIDHLLCPICMDVWTSSGDHHICCLPCGHMYGMSCIKKWLQQHRNSNKCPQCNRNCSIKDVRKLYASPGVAVDEESLMRIRSLEAKCTALESKDNDWRKKEAEWQKREAALHLQVEKLTKRIRSLEAKSAAFESKDIDWHKKEAEWQKREDALHLLVQKLRQEGKSEGKVAELLSQYPRRVDAFKERIAKSEHMAVEQRIAIIEQLMEAVMLWLADFERRDTATITRGRTLFGPLEHITSGETAKPLTPYPNLHRVLDVFTVMFSCLYNICEQSCDIFEFLVVNEYFSCLPCGHIYGMPCIKKWLQHRRSSHKVAVDCGWLRLERCFLIFVYPKIVH</sequence>
<evidence type="ECO:0000256" key="2">
    <source>
        <dbReference type="SAM" id="Coils"/>
    </source>
</evidence>
<reference evidence="6 7" key="1">
    <citation type="submission" date="2018-09" db="EMBL/GenBank/DDBJ databases">
        <title>A high-quality reference genome of wild soybean provides a powerful tool to mine soybean genomes.</title>
        <authorList>
            <person name="Xie M."/>
            <person name="Chung C.Y.L."/>
            <person name="Li M.-W."/>
            <person name="Wong F.-L."/>
            <person name="Chan T.-F."/>
            <person name="Lam H.-M."/>
        </authorList>
    </citation>
    <scope>NUCLEOTIDE SEQUENCE [LARGE SCALE GENOMIC DNA]</scope>
    <source>
        <strain evidence="7">cv. W05</strain>
        <tissue evidence="6">Hypocotyl of etiolated seedlings</tissue>
    </source>
</reference>
<dbReference type="GO" id="GO:0008270">
    <property type="term" value="F:zinc ion binding"/>
    <property type="evidence" value="ECO:0007669"/>
    <property type="project" value="UniProtKB-KW"/>
</dbReference>
<dbReference type="Gene3D" id="3.30.40.10">
    <property type="entry name" value="Zinc/RING finger domain, C3HC4 (zinc finger)"/>
    <property type="match status" value="1"/>
</dbReference>
<feature type="domain" description="RING-type" evidence="3">
    <location>
        <begin position="112"/>
        <end position="158"/>
    </location>
</feature>
<keyword evidence="1" id="KW-0479">Metal-binding</keyword>
<evidence type="ECO:0000313" key="7">
    <source>
        <dbReference type="Proteomes" id="UP000289340"/>
    </source>
</evidence>
<evidence type="ECO:0000259" key="3">
    <source>
        <dbReference type="PROSITE" id="PS50089"/>
    </source>
</evidence>
<proteinExistence type="predicted"/>
<dbReference type="EMBL" id="QZWG01000003">
    <property type="protein sequence ID" value="RZC21347.1"/>
    <property type="molecule type" value="Genomic_DNA"/>
</dbReference>
<dbReference type="SMART" id="SM00184">
    <property type="entry name" value="RING"/>
    <property type="match status" value="1"/>
</dbReference>
<dbReference type="InterPro" id="IPR037381">
    <property type="entry name" value="RFWD3"/>
</dbReference>
<dbReference type="GO" id="GO:0036297">
    <property type="term" value="P:interstrand cross-link repair"/>
    <property type="evidence" value="ECO:0007669"/>
    <property type="project" value="InterPro"/>
</dbReference>
<evidence type="ECO:0000256" key="1">
    <source>
        <dbReference type="PROSITE-ProRule" id="PRU00175"/>
    </source>
</evidence>
<keyword evidence="1" id="KW-0863">Zinc-finger</keyword>
<dbReference type="InterPro" id="IPR013083">
    <property type="entry name" value="Znf_RING/FYVE/PHD"/>
</dbReference>
<gene>
    <name evidence="6" type="ORF">D0Y65_007550</name>
</gene>
<keyword evidence="7" id="KW-1185">Reference proteome</keyword>
<comment type="caution">
    <text evidence="6">The sequence shown here is derived from an EMBL/GenBank/DDBJ whole genome shotgun (WGS) entry which is preliminary data.</text>
</comment>
<evidence type="ECO:0000313" key="6">
    <source>
        <dbReference type="EMBL" id="RZC21347.1"/>
    </source>
</evidence>
<keyword evidence="1" id="KW-0862">Zinc</keyword>
<evidence type="ECO:0000313" key="4">
    <source>
        <dbReference type="EMBL" id="RZC21345.1"/>
    </source>
</evidence>
<accession>A0A445LDZ0</accession>